<protein>
    <submittedName>
        <fullName evidence="1">Uncharacterized protein</fullName>
    </submittedName>
</protein>
<accession>A0A7C4XI99</accession>
<comment type="caution">
    <text evidence="1">The sequence shown here is derived from an EMBL/GenBank/DDBJ whole genome shotgun (WGS) entry which is preliminary data.</text>
</comment>
<name>A0A7C4XI99_UNCKA</name>
<gene>
    <name evidence="1" type="ORF">ENR63_01695</name>
</gene>
<sequence length="455" mass="50382">MSECFQEHIASDDECKDQIRMDESDLDPDEDRVGCTFYRCDLERNNYGFIATLQTTMKASQTQERALAGGDGSTYQTPIDGWAGKMCDIAKMFASPYGGHICSKVLSMVDFGCSHCTGAPSGVDAERGMGGEPQVLYRTSTSPDGGGRTKPYKEIVYHCNITMPDGALKPRNDEEILPIGGGDEISEAEKIIFPTDMFTFSKFPLQWRKKIPPPIPYVDYDPNWDCPVKEFFECSGDSALKQRYFSKYPQLSTDAEVALSSQSVKSNVLNVYAELERSTGLPCEVIAGIHFAEGDNNDYQSMFDGDQIDPASFAQDAQAAVEHFLDIAGGLPRDFESLVKALSEYNGTGNLQCSHRTTETGEPLTYYNHCPADVPYTDDTYVTNLLSGVFTNMSIIYPLDRVRADEFCNLCEANDPRISAYPTLCGECPIPLHYDKPGSYTAALYFYLNGFLIGD</sequence>
<reference evidence="1" key="1">
    <citation type="journal article" date="2020" name="mSystems">
        <title>Genome- and Community-Level Interaction Insights into Carbon Utilization and Element Cycling Functions of Hydrothermarchaeota in Hydrothermal Sediment.</title>
        <authorList>
            <person name="Zhou Z."/>
            <person name="Liu Y."/>
            <person name="Xu W."/>
            <person name="Pan J."/>
            <person name="Luo Z.H."/>
            <person name="Li M."/>
        </authorList>
    </citation>
    <scope>NUCLEOTIDE SEQUENCE [LARGE SCALE GENOMIC DNA]</scope>
    <source>
        <strain evidence="1">SpSt-417</strain>
    </source>
</reference>
<evidence type="ECO:0000313" key="1">
    <source>
        <dbReference type="EMBL" id="HGW29616.1"/>
    </source>
</evidence>
<dbReference type="AlphaFoldDB" id="A0A7C4XI99"/>
<dbReference type="EMBL" id="DSRT01000086">
    <property type="protein sequence ID" value="HGW29616.1"/>
    <property type="molecule type" value="Genomic_DNA"/>
</dbReference>
<organism evidence="1">
    <name type="scientific">candidate division WWE3 bacterium</name>
    <dbReference type="NCBI Taxonomy" id="2053526"/>
    <lineage>
        <taxon>Bacteria</taxon>
        <taxon>Katanobacteria</taxon>
    </lineage>
</organism>
<proteinExistence type="predicted"/>